<feature type="transmembrane region" description="Helical" evidence="1">
    <location>
        <begin position="590"/>
        <end position="608"/>
    </location>
</feature>
<dbReference type="Pfam" id="PF00144">
    <property type="entry name" value="Beta-lactamase"/>
    <property type="match status" value="1"/>
</dbReference>
<dbReference type="AlphaFoldDB" id="A0A8J8M846"/>
<dbReference type="SUPFAM" id="SSF56601">
    <property type="entry name" value="beta-lactamase/transpeptidase-like"/>
    <property type="match status" value="1"/>
</dbReference>
<evidence type="ECO:0000259" key="2">
    <source>
        <dbReference type="Pfam" id="PF00144"/>
    </source>
</evidence>
<accession>A0A8J8M846</accession>
<name>A0A8J8M846_9FIRM</name>
<dbReference type="InterPro" id="IPR001466">
    <property type="entry name" value="Beta-lactam-related"/>
</dbReference>
<feature type="transmembrane region" description="Helical" evidence="1">
    <location>
        <begin position="480"/>
        <end position="505"/>
    </location>
</feature>
<protein>
    <submittedName>
        <fullName evidence="3">Serine hydrolase</fullName>
    </submittedName>
</protein>
<dbReference type="PANTHER" id="PTHR46825">
    <property type="entry name" value="D-ALANYL-D-ALANINE-CARBOXYPEPTIDASE/ENDOPEPTIDASE AMPH"/>
    <property type="match status" value="1"/>
</dbReference>
<proteinExistence type="predicted"/>
<evidence type="ECO:0000313" key="4">
    <source>
        <dbReference type="Proteomes" id="UP000677305"/>
    </source>
</evidence>
<dbReference type="PANTHER" id="PTHR46825:SF9">
    <property type="entry name" value="BETA-LACTAMASE-RELATED DOMAIN-CONTAINING PROTEIN"/>
    <property type="match status" value="1"/>
</dbReference>
<dbReference type="Proteomes" id="UP000677305">
    <property type="component" value="Chromosome"/>
</dbReference>
<keyword evidence="1" id="KW-0472">Membrane</keyword>
<dbReference type="InterPro" id="IPR050491">
    <property type="entry name" value="AmpC-like"/>
</dbReference>
<reference evidence="3 4" key="1">
    <citation type="submission" date="2020-07" db="EMBL/GenBank/DDBJ databases">
        <title>Vallitalea guaymasensis genome.</title>
        <authorList>
            <person name="Postec A."/>
        </authorList>
    </citation>
    <scope>NUCLEOTIDE SEQUENCE [LARGE SCALE GENOMIC DNA]</scope>
    <source>
        <strain evidence="3 4">Ra1766G1</strain>
    </source>
</reference>
<dbReference type="GO" id="GO:0016787">
    <property type="term" value="F:hydrolase activity"/>
    <property type="evidence" value="ECO:0007669"/>
    <property type="project" value="UniProtKB-KW"/>
</dbReference>
<evidence type="ECO:0000256" key="1">
    <source>
        <dbReference type="SAM" id="Phobius"/>
    </source>
</evidence>
<dbReference type="KEGG" id="vgu:HYG85_03980"/>
<dbReference type="EMBL" id="CP058561">
    <property type="protein sequence ID" value="QUH28116.1"/>
    <property type="molecule type" value="Genomic_DNA"/>
</dbReference>
<keyword evidence="3" id="KW-0378">Hydrolase</keyword>
<dbReference type="RefSeq" id="WP_212692383.1">
    <property type="nucleotide sequence ID" value="NZ_CP058561.1"/>
</dbReference>
<gene>
    <name evidence="3" type="ORF">HYG85_03980</name>
</gene>
<feature type="transmembrane region" description="Helical" evidence="1">
    <location>
        <begin position="526"/>
        <end position="548"/>
    </location>
</feature>
<dbReference type="InterPro" id="IPR012338">
    <property type="entry name" value="Beta-lactam/transpept-like"/>
</dbReference>
<keyword evidence="4" id="KW-1185">Reference proteome</keyword>
<feature type="domain" description="Beta-lactamase-related" evidence="2">
    <location>
        <begin position="37"/>
        <end position="352"/>
    </location>
</feature>
<sequence length="609" mass="70279">MNLKKVTFGLIMICMMFNLFYMVARASYGESNFNKIDEIVKEHIGNDVPGACVIVKKNGETMFQKAYGYANLEDKKSIELDKTVFEWGSISKTFIWISLIQLEEKGIIKFDEDVRAYLPKDFLKNLKYESKVTVLDLMNHTAGFEDYFNDIRMTDKEAFQPLSKTLMDKQPLQVYEPGELSGYSNWGAALGALIVERSSEMEYSEYVRKNILIPLELEEVSIHPFGKDISGLYENKATGYSKKKNGLEDAGWMHLSVFPAGSFNGTALDLAKYADALANRSELLFKDNKVFLDELLSSVTLTGQGEVKYGFWRYPGKDSIYGHEGGTYGFKTQIWFNLKTKESITIIVNAMDSLIFSEIMTSLEPIELYEDKGSIPLDKYEIKSIVGDYIPARSVYSNPTKIYGDLQLISIRQVDEERISLKMPFFKKKAIYEYKGDGIFYNPDMPLQERIIRFKKNDDKMIINYRIAHDYVPAPNNRTFFYIILRIVLLSISILYFVISFILGVKKYRGNRNRKQKRKCLLRMGISITFIIMVLQSGYFFFGCLSTYNVQSIHLTITRYSNTVLSLLGLLFAILYMYKNPEIKKNDVLAMILYVISIYIFIEYKFLII</sequence>
<keyword evidence="1" id="KW-0812">Transmembrane</keyword>
<organism evidence="3 4">
    <name type="scientific">Vallitalea guaymasensis</name>
    <dbReference type="NCBI Taxonomy" id="1185412"/>
    <lineage>
        <taxon>Bacteria</taxon>
        <taxon>Bacillati</taxon>
        <taxon>Bacillota</taxon>
        <taxon>Clostridia</taxon>
        <taxon>Lachnospirales</taxon>
        <taxon>Vallitaleaceae</taxon>
        <taxon>Vallitalea</taxon>
    </lineage>
</organism>
<evidence type="ECO:0000313" key="3">
    <source>
        <dbReference type="EMBL" id="QUH28116.1"/>
    </source>
</evidence>
<keyword evidence="1" id="KW-1133">Transmembrane helix</keyword>
<feature type="transmembrane region" description="Helical" evidence="1">
    <location>
        <begin position="560"/>
        <end position="578"/>
    </location>
</feature>
<feature type="transmembrane region" description="Helical" evidence="1">
    <location>
        <begin position="7"/>
        <end position="24"/>
    </location>
</feature>
<dbReference type="Gene3D" id="3.40.710.10">
    <property type="entry name" value="DD-peptidase/beta-lactamase superfamily"/>
    <property type="match status" value="1"/>
</dbReference>